<dbReference type="AlphaFoldDB" id="D0UJ14"/>
<reference evidence="2" key="3">
    <citation type="journal article" date="2008" name="Mol. Cells">
        <title>Genetic organization of the hrp genes cluster in Erwinia pyrifoliae and characterization of HR active domains in HrpNEp protein by mutational analysis.</title>
        <authorList>
            <person name="Shrestha R."/>
            <person name="Park D.H."/>
            <person name="Cho J.M."/>
            <person name="Cho S."/>
            <person name="Wilson C."/>
            <person name="Hwang I."/>
            <person name="Hur J.H."/>
            <person name="Lim C.K."/>
        </authorList>
    </citation>
    <scope>NUCLEOTIDE SEQUENCE</scope>
    <source>
        <strain evidence="2">WT3</strain>
    </source>
</reference>
<dbReference type="Pfam" id="PF18593">
    <property type="entry name" value="CdiI_2"/>
    <property type="match status" value="1"/>
</dbReference>
<reference evidence="2" key="2">
    <citation type="submission" date="2005-09" db="EMBL/GenBank/DDBJ databases">
        <title>Insights into the pathogenicity island of Erwinia pyrifoliae WT3 and Japanese Erwinia Ejp617, and its relatedness with PAI of Erwinia amylovora.</title>
        <authorList>
            <person name="Thapa S.P."/>
            <person name="Cho S."/>
            <person name="Hur J.H."/>
            <person name="Lim C.K."/>
        </authorList>
    </citation>
    <scope>NUCLEOTIDE SEQUENCE</scope>
    <source>
        <strain evidence="2">WT3</strain>
    </source>
</reference>
<sequence length="136" mass="15272">MQNTDSRTVSIHLTMQIKPAPLRASGNPEGLNMNKININELNCFITVYFGQDCDLIDDSPEIEPKIDAYIADTHFALQHGLIADIDLFLEESDNLEADFRERYDSDFAPELWGTTAGAFLSLVREKVSKALQDKGH</sequence>
<proteinExistence type="predicted"/>
<feature type="domain" description="CdiI immunity protein" evidence="1">
    <location>
        <begin position="38"/>
        <end position="126"/>
    </location>
</feature>
<reference evidence="2" key="1">
    <citation type="journal article" date="2005" name="J. Gen. Plant Pathol.">
        <title>Identification of dspEF, hrpW, and hrpN loci and characterization of the hrpNEp gene in Erwinia pyrifoliae.</title>
        <authorList>
            <person name="Shrestha R."/>
            <person name="Tsuchiya K."/>
            <person name="Baek S.J."/>
            <person name="Bae H.N."/>
            <person name="Hwang I."/>
            <person name="Hur J.H."/>
            <person name="Lim C.K."/>
        </authorList>
    </citation>
    <scope>NUCLEOTIDE SEQUENCE</scope>
    <source>
        <strain evidence="2">WT3</strain>
    </source>
</reference>
<evidence type="ECO:0000259" key="1">
    <source>
        <dbReference type="Pfam" id="PF18593"/>
    </source>
</evidence>
<dbReference type="EMBL" id="DQ180962">
    <property type="protein sequence ID" value="ACY01323.1"/>
    <property type="molecule type" value="Genomic_DNA"/>
</dbReference>
<name>D0UJ14_ERWPY</name>
<protein>
    <recommendedName>
        <fullName evidence="1">CdiI immunity protein domain-containing protein</fullName>
    </recommendedName>
</protein>
<organism evidence="2">
    <name type="scientific">Erwinia pyrifoliae</name>
    <dbReference type="NCBI Taxonomy" id="79967"/>
    <lineage>
        <taxon>Bacteria</taxon>
        <taxon>Pseudomonadati</taxon>
        <taxon>Pseudomonadota</taxon>
        <taxon>Gammaproteobacteria</taxon>
        <taxon>Enterobacterales</taxon>
        <taxon>Erwiniaceae</taxon>
        <taxon>Erwinia</taxon>
    </lineage>
</organism>
<evidence type="ECO:0000313" key="2">
    <source>
        <dbReference type="EMBL" id="ACY01323.1"/>
    </source>
</evidence>
<reference evidence="2" key="4">
    <citation type="submission" date="2009-11" db="EMBL/GenBank/DDBJ databases">
        <authorList>
            <person name="Thapa S.P."/>
            <person name="Park D.H."/>
            <person name="Cho S.Y."/>
            <person name="Hur J.H."/>
            <person name="Lim C.K."/>
        </authorList>
    </citation>
    <scope>NUCLEOTIDE SEQUENCE</scope>
    <source>
        <strain evidence="2">WT3</strain>
    </source>
</reference>
<accession>D0UJ14</accession>
<dbReference type="InterPro" id="IPR041129">
    <property type="entry name" value="CdiI_2"/>
</dbReference>